<evidence type="ECO:0000259" key="14">
    <source>
        <dbReference type="PROSITE" id="PS50902"/>
    </source>
</evidence>
<dbReference type="GO" id="GO:0004783">
    <property type="term" value="F:sulfite reductase (NADPH) activity"/>
    <property type="evidence" value="ECO:0007669"/>
    <property type="project" value="UniProtKB-EC"/>
</dbReference>
<dbReference type="PROSITE" id="PS50902">
    <property type="entry name" value="FLAVODOXIN_LIKE"/>
    <property type="match status" value="1"/>
</dbReference>
<keyword evidence="12" id="KW-0198">Cysteine biosynthesis</keyword>
<dbReference type="InterPro" id="IPR001709">
    <property type="entry name" value="Flavoprot_Pyr_Nucl_cyt_Rdtase"/>
</dbReference>
<comment type="cofactor">
    <cofactor evidence="1">
        <name>FMN</name>
        <dbReference type="ChEBI" id="CHEBI:58210"/>
    </cofactor>
</comment>
<dbReference type="InterPro" id="IPR054337">
    <property type="entry name" value="Mtrc-MtrF-like_dom_II/IV"/>
</dbReference>
<evidence type="ECO:0000256" key="12">
    <source>
        <dbReference type="ARBA" id="ARBA00023192"/>
    </source>
</evidence>
<dbReference type="RefSeq" id="WP_317706425.1">
    <property type="nucleotide sequence ID" value="NZ_AP024714.1"/>
</dbReference>
<keyword evidence="9" id="KW-0521">NADP</keyword>
<dbReference type="EMBL" id="AP024714">
    <property type="protein sequence ID" value="BCX81503.1"/>
    <property type="molecule type" value="Genomic_DNA"/>
</dbReference>
<keyword evidence="11 16" id="KW-0560">Oxidoreductase</keyword>
<dbReference type="PRINTS" id="PR00371">
    <property type="entry name" value="FPNCR"/>
</dbReference>
<dbReference type="InterPro" id="IPR023173">
    <property type="entry name" value="NADPH_Cyt_P450_Rdtase_alpha"/>
</dbReference>
<evidence type="ECO:0000256" key="5">
    <source>
        <dbReference type="ARBA" id="ARBA00022605"/>
    </source>
</evidence>
<evidence type="ECO:0000256" key="3">
    <source>
        <dbReference type="ARBA" id="ARBA00012604"/>
    </source>
</evidence>
<dbReference type="InterPro" id="IPR001433">
    <property type="entry name" value="OxRdtase_FAD/NAD-bd"/>
</dbReference>
<evidence type="ECO:0000256" key="10">
    <source>
        <dbReference type="ARBA" id="ARBA00022982"/>
    </source>
</evidence>
<organism evidence="16 17">
    <name type="scientific">Methylomarinovum caldicuralii</name>
    <dbReference type="NCBI Taxonomy" id="438856"/>
    <lineage>
        <taxon>Bacteria</taxon>
        <taxon>Pseudomonadati</taxon>
        <taxon>Pseudomonadota</taxon>
        <taxon>Gammaproteobacteria</taxon>
        <taxon>Methylococcales</taxon>
        <taxon>Methylothermaceae</taxon>
        <taxon>Methylomarinovum</taxon>
    </lineage>
</organism>
<dbReference type="InterPro" id="IPR003097">
    <property type="entry name" value="CysJ-like_FAD-binding"/>
</dbReference>
<dbReference type="AlphaFoldDB" id="A0AAU9CNH1"/>
<dbReference type="Pfam" id="PF22113">
    <property type="entry name" value="Mtrc-MtrF_II-IV_dom"/>
    <property type="match status" value="1"/>
</dbReference>
<keyword evidence="8" id="KW-0274">FAD</keyword>
<evidence type="ECO:0000256" key="4">
    <source>
        <dbReference type="ARBA" id="ARBA00022448"/>
    </source>
</evidence>
<dbReference type="Gene3D" id="2.40.30.10">
    <property type="entry name" value="Translation factors"/>
    <property type="match status" value="1"/>
</dbReference>
<dbReference type="PROSITE" id="PS51384">
    <property type="entry name" value="FAD_FR"/>
    <property type="match status" value="1"/>
</dbReference>
<keyword evidence="5" id="KW-0028">Amino-acid biosynthesis</keyword>
<dbReference type="SUPFAM" id="SSF63380">
    <property type="entry name" value="Riboflavin synthase domain-like"/>
    <property type="match status" value="1"/>
</dbReference>
<evidence type="ECO:0000313" key="16">
    <source>
        <dbReference type="EMBL" id="BCX81503.1"/>
    </source>
</evidence>
<reference evidence="17" key="1">
    <citation type="journal article" date="2024" name="Int. J. Syst. Evol. Microbiol.">
        <title>Methylomarinovum tepidoasis sp. nov., a moderately thermophilic methanotroph of the family Methylothermaceae isolated from a deep-sea hydrothermal field.</title>
        <authorList>
            <person name="Hirayama H."/>
            <person name="Takaki Y."/>
            <person name="Abe M."/>
            <person name="Miyazaki M."/>
            <person name="Uematsu K."/>
            <person name="Matsui Y."/>
            <person name="Takai K."/>
        </authorList>
    </citation>
    <scope>NUCLEOTIDE SEQUENCE [LARGE SCALE GENOMIC DNA]</scope>
    <source>
        <strain evidence="17">IT-9</strain>
    </source>
</reference>
<evidence type="ECO:0000256" key="6">
    <source>
        <dbReference type="ARBA" id="ARBA00022630"/>
    </source>
</evidence>
<dbReference type="InterPro" id="IPR008254">
    <property type="entry name" value="Flavodoxin/NO_synth"/>
</dbReference>
<keyword evidence="4" id="KW-0813">Transport</keyword>
<dbReference type="GO" id="GO:0050660">
    <property type="term" value="F:flavin adenine dinucleotide binding"/>
    <property type="evidence" value="ECO:0007669"/>
    <property type="project" value="InterPro"/>
</dbReference>
<dbReference type="InterPro" id="IPR017938">
    <property type="entry name" value="Riboflavin_synthase-like_b-brl"/>
</dbReference>
<evidence type="ECO:0000256" key="8">
    <source>
        <dbReference type="ARBA" id="ARBA00022827"/>
    </source>
</evidence>
<dbReference type="GO" id="GO:0010181">
    <property type="term" value="F:FMN binding"/>
    <property type="evidence" value="ECO:0007669"/>
    <property type="project" value="InterPro"/>
</dbReference>
<dbReference type="PANTHER" id="PTHR19384:SF128">
    <property type="entry name" value="NADPH OXIDOREDUCTASE A"/>
    <property type="match status" value="1"/>
</dbReference>
<evidence type="ECO:0000256" key="9">
    <source>
        <dbReference type="ARBA" id="ARBA00022857"/>
    </source>
</evidence>
<dbReference type="PRINTS" id="PR00369">
    <property type="entry name" value="FLAVODOXIN"/>
</dbReference>
<evidence type="ECO:0000259" key="15">
    <source>
        <dbReference type="PROSITE" id="PS51384"/>
    </source>
</evidence>
<evidence type="ECO:0000256" key="7">
    <source>
        <dbReference type="ARBA" id="ARBA00022643"/>
    </source>
</evidence>
<evidence type="ECO:0000313" key="17">
    <source>
        <dbReference type="Proteomes" id="UP001321825"/>
    </source>
</evidence>
<dbReference type="Gene3D" id="1.20.990.10">
    <property type="entry name" value="NADPH-cytochrome p450 Reductase, Chain A, domain 3"/>
    <property type="match status" value="1"/>
</dbReference>
<evidence type="ECO:0000256" key="11">
    <source>
        <dbReference type="ARBA" id="ARBA00023002"/>
    </source>
</evidence>
<dbReference type="NCBIfam" id="TIGR01931">
    <property type="entry name" value="cysJ"/>
    <property type="match status" value="1"/>
</dbReference>
<dbReference type="InterPro" id="IPR036280">
    <property type="entry name" value="Multihaem_cyt_sf"/>
</dbReference>
<keyword evidence="17" id="KW-1185">Reference proteome</keyword>
<feature type="domain" description="FAD-binding FR-type" evidence="15">
    <location>
        <begin position="596"/>
        <end position="808"/>
    </location>
</feature>
<dbReference type="Pfam" id="PF00175">
    <property type="entry name" value="NAD_binding_1"/>
    <property type="match status" value="1"/>
</dbReference>
<evidence type="ECO:0000256" key="2">
    <source>
        <dbReference type="ARBA" id="ARBA00001974"/>
    </source>
</evidence>
<dbReference type="Pfam" id="PF00667">
    <property type="entry name" value="FAD_binding_1"/>
    <property type="match status" value="1"/>
</dbReference>
<dbReference type="Proteomes" id="UP001321825">
    <property type="component" value="Chromosome"/>
</dbReference>
<dbReference type="SUPFAM" id="SSF52218">
    <property type="entry name" value="Flavoproteins"/>
    <property type="match status" value="1"/>
</dbReference>
<dbReference type="FunFam" id="3.40.50.80:FF:000001">
    <property type="entry name" value="NADPH--cytochrome P450 reductase 1"/>
    <property type="match status" value="1"/>
</dbReference>
<evidence type="ECO:0000256" key="13">
    <source>
        <dbReference type="ARBA" id="ARBA00052219"/>
    </source>
</evidence>
<evidence type="ECO:0000256" key="1">
    <source>
        <dbReference type="ARBA" id="ARBA00001917"/>
    </source>
</evidence>
<dbReference type="Gene3D" id="3.90.10.10">
    <property type="entry name" value="Cytochrome C3"/>
    <property type="match status" value="1"/>
</dbReference>
<comment type="catalytic activity">
    <reaction evidence="13">
        <text>hydrogen sulfide + 3 NADP(+) + 3 H2O = sulfite + 3 NADPH + 4 H(+)</text>
        <dbReference type="Rhea" id="RHEA:13801"/>
        <dbReference type="ChEBI" id="CHEBI:15377"/>
        <dbReference type="ChEBI" id="CHEBI:15378"/>
        <dbReference type="ChEBI" id="CHEBI:17359"/>
        <dbReference type="ChEBI" id="CHEBI:29919"/>
        <dbReference type="ChEBI" id="CHEBI:57783"/>
        <dbReference type="ChEBI" id="CHEBI:58349"/>
        <dbReference type="EC" id="1.8.1.2"/>
    </reaction>
</comment>
<dbReference type="NCBIfam" id="NF004859">
    <property type="entry name" value="PRK06214.1"/>
    <property type="match status" value="1"/>
</dbReference>
<protein>
    <recommendedName>
        <fullName evidence="3">assimilatory sulfite reductase (NADPH)</fullName>
        <ecNumber evidence="3">1.8.1.2</ecNumber>
    </recommendedName>
</protein>
<comment type="cofactor">
    <cofactor evidence="2">
        <name>FAD</name>
        <dbReference type="ChEBI" id="CHEBI:57692"/>
    </cofactor>
</comment>
<feature type="domain" description="Flavodoxin-like" evidence="14">
    <location>
        <begin position="425"/>
        <end position="568"/>
    </location>
</feature>
<dbReference type="GO" id="GO:0005829">
    <property type="term" value="C:cytosol"/>
    <property type="evidence" value="ECO:0007669"/>
    <property type="project" value="TreeGrafter"/>
</dbReference>
<gene>
    <name evidence="16" type="ORF">MIT9_P1081</name>
</gene>
<dbReference type="InterPro" id="IPR010199">
    <property type="entry name" value="CysJ"/>
</dbReference>
<dbReference type="Gene3D" id="3.40.50.360">
    <property type="match status" value="1"/>
</dbReference>
<dbReference type="PANTHER" id="PTHR19384">
    <property type="entry name" value="NITRIC OXIDE SYNTHASE-RELATED"/>
    <property type="match status" value="1"/>
</dbReference>
<sequence length="959" mass="108405">MVQLVLILTALWAAGAAALERHADPDGCLTCHSLPGLEYFDDHGVRRTATILKEAYYGSLHGSVPCRDCHRKIRDYPHDPKNGYVDCSSSCHVEEPSEGKRFSHKDIVEEFKKSVHGMGKKAGWTKDFHGGNRLEEVETQQNPSCRYCHYNEPYIPPHRLAQFMEAFNHVDTGCGSCHQGEVWRDQFGGHILRRLIGKHYSKNDANALCIRCHGDHEKMKAAKIRDLETGELKPSTPRFVFAVDSYAKFLHARLLEVGVEDGASCIDCHAPEGEGFRHGILSHRDPKASTHPDHLADTCGQSGCHGDYAKNPLNRGFLLTDMHDMAWVPRDRVQKAGFDLEVVKDSPWWTVVWVLGPLAALFLVGQALWWLWENRDEAVPILGGWKFRTIMLEMPAPPAWWRRLLGTRDEEATLEPGGGDLDDHLVILYGSQTGNAEGVAENLFHLAERWQLPVRLIDMAELEPKELARFQYLFVITSTQGEGEPPLNAQNLHRYLKELAGKNHEKPLLPHLHYAVFGLGDSSYTYFCQCGKDFDAFLEKLGAQRVLPRVDADVDYEEPAAEWLAKVIETYRRLSGHEGVEPPPEEVPAETGYGKQRPYPAPVLTNHNLNGPGSAKETRHIEFSLEGSGLSYEPGDVLGVYPTNPPAYVEDLLRVLGWSGYEEVELAGERLSLREAFFSRLDITSLTRPLLEKYAEATGAELQPLLADAKSLEDYLWGRQLIDLVEDYPPKLDPQAFVALLRKLPPRLYSISSSPRMHPGQVHLTVGVVRYHSHSRDREGVCSNYLARRRPGETAPVFVQVNDHFRLPQDGGTDIIMVGPGTGIAPFRAFLEEREVSGASGRNWLFFGDQHQATDFLYAEEWEDKRKRGVLTRLSLAFSRDQERRIYVQHRMQEEAAELYAWLEGGAYFYVCGDASRMAKDVHRTLVEILMSQGGMSEEKAEAYLKMMEQEGRYQRDVY</sequence>
<proteinExistence type="predicted"/>
<dbReference type="EC" id="1.8.1.2" evidence="3"/>
<keyword evidence="7" id="KW-0288">FMN</keyword>
<accession>A0AAU9CNH1</accession>
<name>A0AAU9CNH1_9GAMM</name>
<dbReference type="Pfam" id="PF00258">
    <property type="entry name" value="Flavodoxin_1"/>
    <property type="match status" value="1"/>
</dbReference>
<dbReference type="KEGG" id="mcau:MIT9_P1081"/>
<dbReference type="InterPro" id="IPR001094">
    <property type="entry name" value="Flavdoxin-like"/>
</dbReference>
<dbReference type="SUPFAM" id="SSF48695">
    <property type="entry name" value="Multiheme cytochromes"/>
    <property type="match status" value="1"/>
</dbReference>
<dbReference type="GO" id="GO:0019344">
    <property type="term" value="P:cysteine biosynthetic process"/>
    <property type="evidence" value="ECO:0007669"/>
    <property type="project" value="UniProtKB-KW"/>
</dbReference>
<dbReference type="CDD" id="cd06199">
    <property type="entry name" value="SiR"/>
    <property type="match status" value="1"/>
</dbReference>
<dbReference type="InterPro" id="IPR017927">
    <property type="entry name" value="FAD-bd_FR_type"/>
</dbReference>
<dbReference type="InterPro" id="IPR029039">
    <property type="entry name" value="Flavoprotein-like_sf"/>
</dbReference>
<dbReference type="Gene3D" id="3.40.50.80">
    <property type="entry name" value="Nucleotide-binding domain of ferredoxin-NADP reductase (FNR) module"/>
    <property type="match status" value="1"/>
</dbReference>
<dbReference type="InterPro" id="IPR039261">
    <property type="entry name" value="FNR_nucleotide-bd"/>
</dbReference>
<dbReference type="SUPFAM" id="SSF52343">
    <property type="entry name" value="Ferredoxin reductase-like, C-terminal NADP-linked domain"/>
    <property type="match status" value="1"/>
</dbReference>
<keyword evidence="10" id="KW-0249">Electron transport</keyword>
<keyword evidence="6" id="KW-0285">Flavoprotein</keyword>